<evidence type="ECO:0000259" key="2">
    <source>
        <dbReference type="Pfam" id="PF11716"/>
    </source>
</evidence>
<dbReference type="Gene3D" id="3.30.1050.20">
    <property type="match status" value="1"/>
</dbReference>
<comment type="caution">
    <text evidence="3">The sequence shown here is derived from an EMBL/GenBank/DDBJ whole genome shotgun (WGS) entry which is preliminary data.</text>
</comment>
<dbReference type="InterPro" id="IPR036527">
    <property type="entry name" value="SCP2_sterol-bd_dom_sf"/>
</dbReference>
<gene>
    <name evidence="3" type="ORF">ACFQQL_10585</name>
</gene>
<evidence type="ECO:0000313" key="3">
    <source>
        <dbReference type="EMBL" id="MFC7405554.1"/>
    </source>
</evidence>
<sequence length="256" mass="27522">MAHTPDDETTVLVDKAVRDSAVALRTVLEAMERLDADALRAPSTLPGWSRGHVLAHIEGVGNACARQAEAAARGEVVEFYDGGRAGRDAAIEADAGRVLEEHAAGLGRLATRLEAAWPVPASPVWREPTSYRDGDLTGVAVLWWREVRIHLVDLRVTVGPGSWDDDLCLHLLGFLEPRLGDADHVVLEADDADVRWTVATADREPLVVRGALRDIVAWLAGREPEAAPVATRADVAEPLPELGPWPSVSAEPTGRS</sequence>
<dbReference type="SUPFAM" id="SSF109854">
    <property type="entry name" value="DinB/YfiT-like putative metalloenzymes"/>
    <property type="match status" value="1"/>
</dbReference>
<keyword evidence="4" id="KW-1185">Reference proteome</keyword>
<dbReference type="EMBL" id="JBHTCQ010000002">
    <property type="protein sequence ID" value="MFC7405554.1"/>
    <property type="molecule type" value="Genomic_DNA"/>
</dbReference>
<dbReference type="GO" id="GO:0016853">
    <property type="term" value="F:isomerase activity"/>
    <property type="evidence" value="ECO:0007669"/>
    <property type="project" value="UniProtKB-KW"/>
</dbReference>
<evidence type="ECO:0000313" key="4">
    <source>
        <dbReference type="Proteomes" id="UP001596455"/>
    </source>
</evidence>
<dbReference type="Gene3D" id="1.20.120.450">
    <property type="entry name" value="dinb family like domain"/>
    <property type="match status" value="1"/>
</dbReference>
<organism evidence="3 4">
    <name type="scientific">Georgenia alba</name>
    <dbReference type="NCBI Taxonomy" id="2233858"/>
    <lineage>
        <taxon>Bacteria</taxon>
        <taxon>Bacillati</taxon>
        <taxon>Actinomycetota</taxon>
        <taxon>Actinomycetes</taxon>
        <taxon>Micrococcales</taxon>
        <taxon>Bogoriellaceae</taxon>
        <taxon>Georgenia</taxon>
    </lineage>
</organism>
<dbReference type="InterPro" id="IPR017517">
    <property type="entry name" value="Maleyloyr_isom"/>
</dbReference>
<name>A0ABW2Q930_9MICO</name>
<protein>
    <submittedName>
        <fullName evidence="3">Maleylpyruvate isomerase family mycothiol-dependent enzyme</fullName>
    </submittedName>
</protein>
<dbReference type="Pfam" id="PF11716">
    <property type="entry name" value="MDMPI_N"/>
    <property type="match status" value="1"/>
</dbReference>
<evidence type="ECO:0000256" key="1">
    <source>
        <dbReference type="SAM" id="MobiDB-lite"/>
    </source>
</evidence>
<feature type="region of interest" description="Disordered" evidence="1">
    <location>
        <begin position="225"/>
        <end position="256"/>
    </location>
</feature>
<keyword evidence="3" id="KW-0413">Isomerase</keyword>
<dbReference type="InterPro" id="IPR034660">
    <property type="entry name" value="DinB/YfiT-like"/>
</dbReference>
<proteinExistence type="predicted"/>
<dbReference type="Proteomes" id="UP001596455">
    <property type="component" value="Unassembled WGS sequence"/>
</dbReference>
<dbReference type="RefSeq" id="WP_382394095.1">
    <property type="nucleotide sequence ID" value="NZ_JBHTCQ010000002.1"/>
</dbReference>
<dbReference type="NCBIfam" id="TIGR03083">
    <property type="entry name" value="maleylpyruvate isomerase family mycothiol-dependent enzyme"/>
    <property type="match status" value="1"/>
</dbReference>
<feature type="domain" description="Mycothiol-dependent maleylpyruvate isomerase metal-binding" evidence="2">
    <location>
        <begin position="25"/>
        <end position="155"/>
    </location>
</feature>
<accession>A0ABW2Q930</accession>
<dbReference type="InterPro" id="IPR024344">
    <property type="entry name" value="MDMPI_metal-binding"/>
</dbReference>
<reference evidence="4" key="1">
    <citation type="journal article" date="2019" name="Int. J. Syst. Evol. Microbiol.">
        <title>The Global Catalogue of Microorganisms (GCM) 10K type strain sequencing project: providing services to taxonomists for standard genome sequencing and annotation.</title>
        <authorList>
            <consortium name="The Broad Institute Genomics Platform"/>
            <consortium name="The Broad Institute Genome Sequencing Center for Infectious Disease"/>
            <person name="Wu L."/>
            <person name="Ma J."/>
        </authorList>
    </citation>
    <scope>NUCLEOTIDE SEQUENCE [LARGE SCALE GENOMIC DNA]</scope>
    <source>
        <strain evidence="4">JCM 1490</strain>
    </source>
</reference>
<dbReference type="SUPFAM" id="SSF55718">
    <property type="entry name" value="SCP-like"/>
    <property type="match status" value="1"/>
</dbReference>